<comment type="caution">
    <text evidence="1">The sequence shown here is derived from an EMBL/GenBank/DDBJ whole genome shotgun (WGS) entry which is preliminary data.</text>
</comment>
<evidence type="ECO:0000313" key="2">
    <source>
        <dbReference type="Proteomes" id="UP000053573"/>
    </source>
</evidence>
<dbReference type="EMBL" id="LDEV01000652">
    <property type="protein sequence ID" value="KLJ12854.1"/>
    <property type="molecule type" value="Genomic_DNA"/>
</dbReference>
<proteinExistence type="predicted"/>
<accession>A0A0H1BMV7</accession>
<name>A0A0H1BMV7_9EURO</name>
<gene>
    <name evidence="1" type="ORF">EMPG_12146</name>
</gene>
<keyword evidence="2" id="KW-1185">Reference proteome</keyword>
<dbReference type="Proteomes" id="UP000053573">
    <property type="component" value="Unassembled WGS sequence"/>
</dbReference>
<organism evidence="1 2">
    <name type="scientific">Blastomyces silverae</name>
    <dbReference type="NCBI Taxonomy" id="2060906"/>
    <lineage>
        <taxon>Eukaryota</taxon>
        <taxon>Fungi</taxon>
        <taxon>Dikarya</taxon>
        <taxon>Ascomycota</taxon>
        <taxon>Pezizomycotina</taxon>
        <taxon>Eurotiomycetes</taxon>
        <taxon>Eurotiomycetidae</taxon>
        <taxon>Onygenales</taxon>
        <taxon>Ajellomycetaceae</taxon>
        <taxon>Blastomyces</taxon>
    </lineage>
</organism>
<evidence type="ECO:0000313" key="1">
    <source>
        <dbReference type="EMBL" id="KLJ12854.1"/>
    </source>
</evidence>
<sequence>MKAIKLSASAAETVLLSIFTVSKLSIQCITEREKSSVSAAECYSYESSHYINYCSKKEENSDHIVNQVKLKDAEEDDNNLLDLDFSLDSDSESEK</sequence>
<protein>
    <submittedName>
        <fullName evidence="1">Uncharacterized protein</fullName>
    </submittedName>
</protein>
<dbReference type="STRING" id="2060906.A0A0H1BMV7"/>
<dbReference type="AlphaFoldDB" id="A0A0H1BMV7"/>
<reference evidence="2" key="1">
    <citation type="journal article" date="2015" name="PLoS Genet.">
        <title>The dynamic genome and transcriptome of the human fungal pathogen Blastomyces and close relative Emmonsia.</title>
        <authorList>
            <person name="Munoz J.F."/>
            <person name="Gauthier G.M."/>
            <person name="Desjardins C.A."/>
            <person name="Gallo J.E."/>
            <person name="Holder J."/>
            <person name="Sullivan T.D."/>
            <person name="Marty A.J."/>
            <person name="Carmen J.C."/>
            <person name="Chen Z."/>
            <person name="Ding L."/>
            <person name="Gujja S."/>
            <person name="Magrini V."/>
            <person name="Misas E."/>
            <person name="Mitreva M."/>
            <person name="Priest M."/>
            <person name="Saif S."/>
            <person name="Whiston E.A."/>
            <person name="Young S."/>
            <person name="Zeng Q."/>
            <person name="Goldman W.E."/>
            <person name="Mardis E.R."/>
            <person name="Taylor J.W."/>
            <person name="McEwen J.G."/>
            <person name="Clay O.K."/>
            <person name="Klein B.S."/>
            <person name="Cuomo C.A."/>
        </authorList>
    </citation>
    <scope>NUCLEOTIDE SEQUENCE [LARGE SCALE GENOMIC DNA]</scope>
    <source>
        <strain evidence="2">UAMH 139</strain>
    </source>
</reference>